<evidence type="ECO:0000313" key="8">
    <source>
        <dbReference type="Proteomes" id="UP000028302"/>
    </source>
</evidence>
<dbReference type="AlphaFoldDB" id="A0A084IM81"/>
<comment type="subcellular location">
    <subcellularLocation>
        <location evidence="1">Cell membrane</location>
        <topology evidence="1">Multi-pass membrane protein</topology>
    </subcellularLocation>
</comment>
<dbReference type="GO" id="GO:0005886">
    <property type="term" value="C:plasma membrane"/>
    <property type="evidence" value="ECO:0007669"/>
    <property type="project" value="UniProtKB-SubCell"/>
</dbReference>
<name>A0A084IM81_SALHC</name>
<accession>A0A084IM81</accession>
<dbReference type="Proteomes" id="UP000028302">
    <property type="component" value="Unassembled WGS sequence"/>
</dbReference>
<reference evidence="7 8" key="1">
    <citation type="submission" date="2013-03" db="EMBL/GenBank/DDBJ databases">
        <title>Salinisphaera hydrothermalis C41B8 Genome Sequencing.</title>
        <authorList>
            <person name="Li C."/>
            <person name="Lai Q."/>
            <person name="Shao Z."/>
        </authorList>
    </citation>
    <scope>NUCLEOTIDE SEQUENCE [LARGE SCALE GENOMIC DNA]</scope>
    <source>
        <strain evidence="7 8">C41B8</strain>
    </source>
</reference>
<keyword evidence="8" id="KW-1185">Reference proteome</keyword>
<dbReference type="Pfam" id="PF03899">
    <property type="entry name" value="ATP-synt_I"/>
    <property type="match status" value="1"/>
</dbReference>
<organism evidence="7 8">
    <name type="scientific">Salinisphaera hydrothermalis (strain C41B8)</name>
    <dbReference type="NCBI Taxonomy" id="1304275"/>
    <lineage>
        <taxon>Bacteria</taxon>
        <taxon>Pseudomonadati</taxon>
        <taxon>Pseudomonadota</taxon>
        <taxon>Gammaproteobacteria</taxon>
        <taxon>Salinisphaerales</taxon>
        <taxon>Salinisphaeraceae</taxon>
        <taxon>Salinisphaera</taxon>
    </lineage>
</organism>
<proteinExistence type="predicted"/>
<dbReference type="eggNOG" id="ENOG5033I02">
    <property type="taxonomic scope" value="Bacteria"/>
</dbReference>
<dbReference type="EMBL" id="APNK01000009">
    <property type="protein sequence ID" value="KEZ77815.1"/>
    <property type="molecule type" value="Genomic_DNA"/>
</dbReference>
<keyword evidence="3 6" id="KW-0812">Transmembrane</keyword>
<gene>
    <name evidence="7" type="ORF">C41B8_08365</name>
</gene>
<evidence type="ECO:0000313" key="7">
    <source>
        <dbReference type="EMBL" id="KEZ77815.1"/>
    </source>
</evidence>
<keyword evidence="2" id="KW-1003">Cell membrane</keyword>
<evidence type="ECO:0000256" key="4">
    <source>
        <dbReference type="ARBA" id="ARBA00022989"/>
    </source>
</evidence>
<evidence type="ECO:0000256" key="2">
    <source>
        <dbReference type="ARBA" id="ARBA00022475"/>
    </source>
</evidence>
<sequence length="118" mass="12559">MQSVAAVCVAILVSVVYGSGAAVAAIYGGLVALIMTLMLAWRIGQASRSDRAMRWLVLGAAERMIMVCIAFAVGIGVLGLVPVPMLIGFGVSELAYYLAAGPMRRYMLELMGRRYDGQ</sequence>
<evidence type="ECO:0000256" key="1">
    <source>
        <dbReference type="ARBA" id="ARBA00004651"/>
    </source>
</evidence>
<comment type="caution">
    <text evidence="7">The sequence shown here is derived from an EMBL/GenBank/DDBJ whole genome shotgun (WGS) entry which is preliminary data.</text>
</comment>
<feature type="transmembrane region" description="Helical" evidence="6">
    <location>
        <begin position="28"/>
        <end position="44"/>
    </location>
</feature>
<evidence type="ECO:0000256" key="3">
    <source>
        <dbReference type="ARBA" id="ARBA00022692"/>
    </source>
</evidence>
<keyword evidence="5 6" id="KW-0472">Membrane</keyword>
<protein>
    <submittedName>
        <fullName evidence="7">ATP synthase I subunit</fullName>
    </submittedName>
</protein>
<dbReference type="InterPro" id="IPR005598">
    <property type="entry name" value="ATP_synth_I"/>
</dbReference>
<keyword evidence="4 6" id="KW-1133">Transmembrane helix</keyword>
<dbReference type="STRING" id="1304275.C41B8_08365"/>
<evidence type="ECO:0000256" key="5">
    <source>
        <dbReference type="ARBA" id="ARBA00023136"/>
    </source>
</evidence>
<evidence type="ECO:0000256" key="6">
    <source>
        <dbReference type="SAM" id="Phobius"/>
    </source>
</evidence>